<dbReference type="AlphaFoldDB" id="A0A7N0UEI7"/>
<name>A0A7N0UEI7_KALFE</name>
<proteinExistence type="predicted"/>
<dbReference type="Proteomes" id="UP000594263">
    <property type="component" value="Unplaced"/>
</dbReference>
<protein>
    <submittedName>
        <fullName evidence="1">Uncharacterized protein</fullName>
    </submittedName>
</protein>
<dbReference type="EnsemblPlants" id="Kaladp0060s0474.1.v1.1">
    <property type="protein sequence ID" value="Kaladp0060s0474.1.v1.1.CDS.1"/>
    <property type="gene ID" value="Kaladp0060s0474.v1.1"/>
</dbReference>
<reference evidence="1" key="1">
    <citation type="submission" date="2021-01" db="UniProtKB">
        <authorList>
            <consortium name="EnsemblPlants"/>
        </authorList>
    </citation>
    <scope>IDENTIFICATION</scope>
</reference>
<organism evidence="1 2">
    <name type="scientific">Kalanchoe fedtschenkoi</name>
    <name type="common">Lavender scallops</name>
    <name type="synonym">South American air plant</name>
    <dbReference type="NCBI Taxonomy" id="63787"/>
    <lineage>
        <taxon>Eukaryota</taxon>
        <taxon>Viridiplantae</taxon>
        <taxon>Streptophyta</taxon>
        <taxon>Embryophyta</taxon>
        <taxon>Tracheophyta</taxon>
        <taxon>Spermatophyta</taxon>
        <taxon>Magnoliopsida</taxon>
        <taxon>eudicotyledons</taxon>
        <taxon>Gunneridae</taxon>
        <taxon>Pentapetalae</taxon>
        <taxon>Saxifragales</taxon>
        <taxon>Crassulaceae</taxon>
        <taxon>Kalanchoe</taxon>
    </lineage>
</organism>
<evidence type="ECO:0000313" key="2">
    <source>
        <dbReference type="Proteomes" id="UP000594263"/>
    </source>
</evidence>
<keyword evidence="2" id="KW-1185">Reference proteome</keyword>
<sequence length="122" mass="14133">MASYRQNLRKIGEEAFRLIDQAEEKQRFINHPTKPAVHYFQPFHVSNVHRADPLDAPRSTLPPLGQNGYHVQAIPDPVADRDDHGHAIDCYEAARRFGGIVVTDYYPKARTIVMQRNYKAYW</sequence>
<dbReference type="Gramene" id="Kaladp0060s0474.1.v1.1">
    <property type="protein sequence ID" value="Kaladp0060s0474.1.v1.1.CDS.1"/>
    <property type="gene ID" value="Kaladp0060s0474.v1.1"/>
</dbReference>
<evidence type="ECO:0000313" key="1">
    <source>
        <dbReference type="EnsemblPlants" id="Kaladp0060s0474.1.v1.1.CDS.1"/>
    </source>
</evidence>
<accession>A0A7N0UEI7</accession>